<dbReference type="Pfam" id="PF13526">
    <property type="entry name" value="DUF4125"/>
    <property type="match status" value="1"/>
</dbReference>
<evidence type="ECO:0000313" key="1">
    <source>
        <dbReference type="EMBL" id="ACZ00874.1"/>
    </source>
</evidence>
<dbReference type="EMBL" id="CP001779">
    <property type="protein sequence ID" value="ACZ00874.1"/>
    <property type="molecule type" value="Genomic_DNA"/>
</dbReference>
<dbReference type="GeneID" id="29674174"/>
<evidence type="ECO:0008006" key="3">
    <source>
        <dbReference type="Google" id="ProtNLM"/>
    </source>
</evidence>
<gene>
    <name evidence="1" type="ordered locus">Smon_0391</name>
</gene>
<dbReference type="KEGG" id="smf:Smon_0391"/>
<dbReference type="AlphaFoldDB" id="D1AX48"/>
<reference evidence="1 2" key="1">
    <citation type="journal article" date="2009" name="Stand. Genomic Sci.">
        <title>Complete genome sequence of Streptobacillus moniliformis type strain (9901T).</title>
        <authorList>
            <person name="Nolan M."/>
            <person name="Gronow S."/>
            <person name="Lapidus A."/>
            <person name="Ivanova N."/>
            <person name="Copeland A."/>
            <person name="Lucas S."/>
            <person name="Del Rio T.G."/>
            <person name="Chen F."/>
            <person name="Tice H."/>
            <person name="Pitluck S."/>
            <person name="Cheng J.F."/>
            <person name="Sims D."/>
            <person name="Meincke L."/>
            <person name="Bruce D."/>
            <person name="Goodwin L."/>
            <person name="Brettin T."/>
            <person name="Han C."/>
            <person name="Detter J.C."/>
            <person name="Ovchinikova G."/>
            <person name="Pati A."/>
            <person name="Mavromatis K."/>
            <person name="Mikhailova N."/>
            <person name="Chen A."/>
            <person name="Palaniappan K."/>
            <person name="Land M."/>
            <person name="Hauser L."/>
            <person name="Chang Y.J."/>
            <person name="Jeffries C.D."/>
            <person name="Rohde M."/>
            <person name="Sproer C."/>
            <person name="Goker M."/>
            <person name="Bristow J."/>
            <person name="Eisen J.A."/>
            <person name="Markowitz V."/>
            <person name="Hugenholtz P."/>
            <person name="Kyrpides N.C."/>
            <person name="Klenk H.P."/>
            <person name="Chain P."/>
        </authorList>
    </citation>
    <scope>NUCLEOTIDE SEQUENCE [LARGE SCALE GENOMIC DNA]</scope>
    <source>
        <strain evidence="2">ATCC 14647 / DSM 12112 / NCTC 10651 / 9901</strain>
    </source>
</reference>
<proteinExistence type="predicted"/>
<organism evidence="1 2">
    <name type="scientific">Streptobacillus moniliformis (strain ATCC 14647 / DSM 12112 / NCTC 10651 / 9901)</name>
    <dbReference type="NCBI Taxonomy" id="519441"/>
    <lineage>
        <taxon>Bacteria</taxon>
        <taxon>Fusobacteriati</taxon>
        <taxon>Fusobacteriota</taxon>
        <taxon>Fusobacteriia</taxon>
        <taxon>Fusobacteriales</taxon>
        <taxon>Leptotrichiaceae</taxon>
        <taxon>Streptobacillus</taxon>
    </lineage>
</organism>
<dbReference type="STRING" id="519441.Smon_0391"/>
<sequence>MEKEELINEIILREWEMFKVLKNTGGPAECQNNKPEFEIMRKGQWEKLPINILQSYLIDLKNAEEVGRNLLEEKYIRMMKFSAPKEFEEVKHLLPELSPGIEVLINKIEKIYLMWGDEFEKKFPKFSKLCRPLRNEGDIPEKASLQTYLRGELSSYSLKTVLFYSDYIEECVKKGVNLIYETHKEVVKMKGFESIESVENALVI</sequence>
<name>D1AX48_STRM9</name>
<dbReference type="HOGENOM" id="CLU_099036_0_0_0"/>
<dbReference type="InterPro" id="IPR025191">
    <property type="entry name" value="DUF4125"/>
</dbReference>
<dbReference type="Proteomes" id="UP000002072">
    <property type="component" value="Chromosome"/>
</dbReference>
<evidence type="ECO:0000313" key="2">
    <source>
        <dbReference type="Proteomes" id="UP000002072"/>
    </source>
</evidence>
<accession>D1AX48</accession>
<keyword evidence="2" id="KW-1185">Reference proteome</keyword>
<dbReference type="OrthoDB" id="5387164at2"/>
<protein>
    <recommendedName>
        <fullName evidence="3">DUF4125 domain-containing protein</fullName>
    </recommendedName>
</protein>
<dbReference type="eggNOG" id="ENOG5031HGC">
    <property type="taxonomic scope" value="Bacteria"/>
</dbReference>
<dbReference type="RefSeq" id="WP_012858431.1">
    <property type="nucleotide sequence ID" value="NC_013515.1"/>
</dbReference>